<sequence>MSSSSAPFAPVTPTRRTSFAAADKAPLVAPSNPRKRRLPPSPVKPAFSLSPPPPRTRPYLASHTLSLTTSASCSFATTPPAPLLPPAPIFDVLPLPPVTPTSSTSSSTASLRSSPMRRSPAMKDLAAFTRSAYAAAEGGATADEGFERRSVSRLELGGVAYRSGRVDAWSMNDDGVDGSSAAATYSSSSAFSSSPSLALGLGLGLGFSSSRFGEDDLPLRASSHSPSFPSLALSLGAALSPASRPSTPSTPGLSPSSSTSHLSPTSSISSSTTASSWLATSPVPLPFAHLSLSASPLELGDVHLGGSGDGCGASPSSLALRRMDSLERRRRAKGAAAPARHERCEAEEERGEPFVGLGLEL</sequence>
<organism evidence="2 3">
    <name type="scientific">Rhodotorula graminis (strain WP1)</name>
    <dbReference type="NCBI Taxonomy" id="578459"/>
    <lineage>
        <taxon>Eukaryota</taxon>
        <taxon>Fungi</taxon>
        <taxon>Dikarya</taxon>
        <taxon>Basidiomycota</taxon>
        <taxon>Pucciniomycotina</taxon>
        <taxon>Microbotryomycetes</taxon>
        <taxon>Sporidiobolales</taxon>
        <taxon>Sporidiobolaceae</taxon>
        <taxon>Rhodotorula</taxon>
    </lineage>
</organism>
<feature type="region of interest" description="Disordered" evidence="1">
    <location>
        <begin position="239"/>
        <end position="267"/>
    </location>
</feature>
<dbReference type="AlphaFoldDB" id="A0A194S4Q8"/>
<dbReference type="GeneID" id="28974781"/>
<keyword evidence="3" id="KW-1185">Reference proteome</keyword>
<evidence type="ECO:0000256" key="1">
    <source>
        <dbReference type="SAM" id="MobiDB-lite"/>
    </source>
</evidence>
<gene>
    <name evidence="2" type="ORF">RHOBADRAFT_44009</name>
</gene>
<accession>A0A194S4Q8</accession>
<feature type="region of interest" description="Disordered" evidence="1">
    <location>
        <begin position="329"/>
        <end position="361"/>
    </location>
</feature>
<name>A0A194S4Q8_RHOGW</name>
<reference evidence="2 3" key="1">
    <citation type="journal article" date="2015" name="Front. Microbiol.">
        <title>Genome sequence of the plant growth promoting endophytic yeast Rhodotorula graminis WP1.</title>
        <authorList>
            <person name="Firrincieli A."/>
            <person name="Otillar R."/>
            <person name="Salamov A."/>
            <person name="Schmutz J."/>
            <person name="Khan Z."/>
            <person name="Redman R.S."/>
            <person name="Fleck N.D."/>
            <person name="Lindquist E."/>
            <person name="Grigoriev I.V."/>
            <person name="Doty S.L."/>
        </authorList>
    </citation>
    <scope>NUCLEOTIDE SEQUENCE [LARGE SCALE GENOMIC DNA]</scope>
    <source>
        <strain evidence="2 3">WP1</strain>
    </source>
</reference>
<evidence type="ECO:0000313" key="3">
    <source>
        <dbReference type="Proteomes" id="UP000053890"/>
    </source>
</evidence>
<dbReference type="EMBL" id="KQ474078">
    <property type="protein sequence ID" value="KPV75504.1"/>
    <property type="molecule type" value="Genomic_DNA"/>
</dbReference>
<feature type="region of interest" description="Disordered" evidence="1">
    <location>
        <begin position="1"/>
        <end position="63"/>
    </location>
</feature>
<protein>
    <submittedName>
        <fullName evidence="2">Uncharacterized protein</fullName>
    </submittedName>
</protein>
<dbReference type="STRING" id="578459.A0A194S4Q8"/>
<feature type="region of interest" description="Disordered" evidence="1">
    <location>
        <begin position="98"/>
        <end position="120"/>
    </location>
</feature>
<proteinExistence type="predicted"/>
<dbReference type="OMA" id="RHERCEA"/>
<evidence type="ECO:0000313" key="2">
    <source>
        <dbReference type="EMBL" id="KPV75504.1"/>
    </source>
</evidence>
<dbReference type="Proteomes" id="UP000053890">
    <property type="component" value="Unassembled WGS sequence"/>
</dbReference>
<feature type="compositionally biased region" description="Low complexity" evidence="1">
    <location>
        <begin position="100"/>
        <end position="114"/>
    </location>
</feature>
<dbReference type="RefSeq" id="XP_018271553.1">
    <property type="nucleotide sequence ID" value="XM_018414333.1"/>
</dbReference>